<feature type="domain" description="TERF1-interacting nuclear factor 2 N-terminal" evidence="2">
    <location>
        <begin position="88"/>
        <end position="231"/>
    </location>
</feature>
<keyword evidence="4" id="KW-1185">Reference proteome</keyword>
<feature type="compositionally biased region" description="Basic and acidic residues" evidence="1">
    <location>
        <begin position="307"/>
        <end position="334"/>
    </location>
</feature>
<evidence type="ECO:0000256" key="1">
    <source>
        <dbReference type="SAM" id="MobiDB-lite"/>
    </source>
</evidence>
<dbReference type="EMBL" id="JAGKHQ010000002">
    <property type="protein sequence ID" value="KAG7521759.1"/>
    <property type="molecule type" value="Genomic_DNA"/>
</dbReference>
<dbReference type="AlphaFoldDB" id="A0AAV6SX31"/>
<feature type="region of interest" description="Disordered" evidence="1">
    <location>
        <begin position="662"/>
        <end position="724"/>
    </location>
</feature>
<protein>
    <recommendedName>
        <fullName evidence="2">TERF1-interacting nuclear factor 2 N-terminal domain-containing protein</fullName>
    </recommendedName>
</protein>
<feature type="compositionally biased region" description="Low complexity" evidence="1">
    <location>
        <begin position="381"/>
        <end position="402"/>
    </location>
</feature>
<dbReference type="GO" id="GO:0070187">
    <property type="term" value="C:shelterin complex"/>
    <property type="evidence" value="ECO:0007669"/>
    <property type="project" value="InterPro"/>
</dbReference>
<feature type="region of interest" description="Disordered" evidence="1">
    <location>
        <begin position="371"/>
        <end position="450"/>
    </location>
</feature>
<feature type="region of interest" description="Disordered" evidence="1">
    <location>
        <begin position="478"/>
        <end position="557"/>
    </location>
</feature>
<evidence type="ECO:0000313" key="3">
    <source>
        <dbReference type="EMBL" id="KAG7521759.1"/>
    </source>
</evidence>
<feature type="compositionally biased region" description="Low complexity" evidence="1">
    <location>
        <begin position="434"/>
        <end position="450"/>
    </location>
</feature>
<dbReference type="GO" id="GO:0016233">
    <property type="term" value="P:telomere capping"/>
    <property type="evidence" value="ECO:0007669"/>
    <property type="project" value="InterPro"/>
</dbReference>
<dbReference type="PANTHER" id="PTHR15512:SF0">
    <property type="entry name" value="TERF1-INTERACTING NUCLEAR FACTOR 2"/>
    <property type="match status" value="1"/>
</dbReference>
<feature type="compositionally biased region" description="Low complexity" evidence="1">
    <location>
        <begin position="503"/>
        <end position="512"/>
    </location>
</feature>
<dbReference type="PROSITE" id="PS51257">
    <property type="entry name" value="PROKAR_LIPOPROTEIN"/>
    <property type="match status" value="1"/>
</dbReference>
<gene>
    <name evidence="3" type="ORF">JOB18_006357</name>
</gene>
<name>A0AAV6SX31_SOLSE</name>
<dbReference type="Pfam" id="PF14973">
    <property type="entry name" value="TINF2_N"/>
    <property type="match status" value="1"/>
</dbReference>
<feature type="compositionally biased region" description="Polar residues" evidence="1">
    <location>
        <begin position="534"/>
        <end position="547"/>
    </location>
</feature>
<dbReference type="GO" id="GO:0042162">
    <property type="term" value="F:telomeric DNA binding"/>
    <property type="evidence" value="ECO:0007669"/>
    <property type="project" value="TreeGrafter"/>
</dbReference>
<dbReference type="InterPro" id="IPR029400">
    <property type="entry name" value="TINF2_N"/>
</dbReference>
<feature type="compositionally biased region" description="Polar residues" evidence="1">
    <location>
        <begin position="480"/>
        <end position="502"/>
    </location>
</feature>
<reference evidence="3 4" key="1">
    <citation type="journal article" date="2021" name="Sci. Rep.">
        <title>Chromosome anchoring in Senegalese sole (Solea senegalensis) reveals sex-associated markers and genome rearrangements in flatfish.</title>
        <authorList>
            <person name="Guerrero-Cozar I."/>
            <person name="Gomez-Garrido J."/>
            <person name="Berbel C."/>
            <person name="Martinez-Blanch J.F."/>
            <person name="Alioto T."/>
            <person name="Claros M.G."/>
            <person name="Gagnaire P.A."/>
            <person name="Manchado M."/>
        </authorList>
    </citation>
    <scope>NUCLEOTIDE SEQUENCE [LARGE SCALE GENOMIC DNA]</scope>
    <source>
        <strain evidence="3">Sse05_10M</strain>
    </source>
</reference>
<comment type="caution">
    <text evidence="3">The sequence shown here is derived from an EMBL/GenBank/DDBJ whole genome shotgun (WGS) entry which is preliminary data.</text>
</comment>
<feature type="region of interest" description="Disordered" evidence="1">
    <location>
        <begin position="284"/>
        <end position="334"/>
    </location>
</feature>
<dbReference type="Proteomes" id="UP000693946">
    <property type="component" value="Linkage Group LG10"/>
</dbReference>
<sequence length="747" mass="83122">MFGNSVRGADDEPAYKRYVGASSPVFSSCHVMSAGRELALWVVEYIWAHGTMDLHVIDLSEWPHLDTRPLTLEDSWRLRVASAQASNIVKSRDVENFERVMQFVEATHRLVPTLVTPIKHMKLVFGLKTMVIMWMLRQDAGVVDIVFKIKQFFPNKLPQYEDQCTQREMFLMRRNNLDFRVLTQSLALDKDKCDHYMKTQMETEYGGRYAQRVEDRLLHYLQQLQLVLPEHTFIDQILKKKSPVTEDEKLLVDIVTSDSVTIATTLRRLLHCDAASCHAGDVSPSLEQRATGEETEESAPFGSSSRVSKDGLSLRENSDNSDVQRHQRAEEGGEIILRVEEKSGRKRASSPQFCSKHQRWVKNMLQECPDECSQEPRANRSSSPPLFQSSSSTSSSQDLTPSGLILCPTEQQNPPPQMTAAPGQENPNDEQRAPSTSQTSPTEQPSSTEALLPSLSLLSPVVRLIDIASIRWSCPHFEPQQASSNPSIVSRNKQAASISGPQTTPSPCCPTSRSKDSSLDQFESVAPTSPPNPTNNLQTAPVAQEASTHPTPPRTHRRTLAAVRHAQTLETTRPPLSNLSISCPSVKFEALSSACNQIRSSLRSSRKSVLENSSTSSSDRIAVRSEICRVQARLSLLTQTLLLQSSLLQPYVSLTRLNTQGCSQATEPRSSDQHEEELVSEGINDEERSQEDNLDSSFDVNSLYSGHSSSSDGEDCDPDYKPSMKKKRLLLSTGHTSPTVSHLAVDL</sequence>
<evidence type="ECO:0000259" key="2">
    <source>
        <dbReference type="Pfam" id="PF14973"/>
    </source>
</evidence>
<feature type="compositionally biased region" description="Low complexity" evidence="1">
    <location>
        <begin position="702"/>
        <end position="711"/>
    </location>
</feature>
<accession>A0AAV6SX31</accession>
<dbReference type="GO" id="GO:1904356">
    <property type="term" value="P:regulation of telomere maintenance via telomere lengthening"/>
    <property type="evidence" value="ECO:0007669"/>
    <property type="project" value="TreeGrafter"/>
</dbReference>
<dbReference type="InterPro" id="IPR039098">
    <property type="entry name" value="TINF2"/>
</dbReference>
<proteinExistence type="predicted"/>
<dbReference type="PANTHER" id="PTHR15512">
    <property type="entry name" value="TERF1-INTERACTING NUCLEAR FACTOR 2"/>
    <property type="match status" value="1"/>
</dbReference>
<dbReference type="CDD" id="cd11657">
    <property type="entry name" value="TIN2_N"/>
    <property type="match status" value="1"/>
</dbReference>
<evidence type="ECO:0000313" key="4">
    <source>
        <dbReference type="Proteomes" id="UP000693946"/>
    </source>
</evidence>
<organism evidence="3 4">
    <name type="scientific">Solea senegalensis</name>
    <name type="common">Senegalese sole</name>
    <dbReference type="NCBI Taxonomy" id="28829"/>
    <lineage>
        <taxon>Eukaryota</taxon>
        <taxon>Metazoa</taxon>
        <taxon>Chordata</taxon>
        <taxon>Craniata</taxon>
        <taxon>Vertebrata</taxon>
        <taxon>Euteleostomi</taxon>
        <taxon>Actinopterygii</taxon>
        <taxon>Neopterygii</taxon>
        <taxon>Teleostei</taxon>
        <taxon>Neoteleostei</taxon>
        <taxon>Acanthomorphata</taxon>
        <taxon>Carangaria</taxon>
        <taxon>Pleuronectiformes</taxon>
        <taxon>Pleuronectoidei</taxon>
        <taxon>Soleidae</taxon>
        <taxon>Solea</taxon>
    </lineage>
</organism>